<dbReference type="Pfam" id="PF00067">
    <property type="entry name" value="p450"/>
    <property type="match status" value="1"/>
</dbReference>
<keyword evidence="6 8" id="KW-0503">Monooxygenase</keyword>
<gene>
    <name evidence="10" type="ORF">SODALDRAFT_327177</name>
</gene>
<sequence>MAHWPAVAASISAVAVALVLQWLFRPDPLATVPVVGEGNKASRRKQFVSGQANALYSEGYKKFRDGLFRIATPRSTESIVISTKFVNELRNLPDDVLSFDKAVSETMQAKYTRLQTEVPALAHTVKASLTPALPRLNASVADEVVEAMRQELPQTSDWTEVNINYKLLRIVAMASGRVFIGSELCRDERYLDAAINYTVDLVAAVEVVSRMPVWSRPFLAPRCEPVKKVHARMQQADEFLRPIVAARRNAEAQASPDYVKPDDMLQWIMDSQKKFGEKNDEDLANYQLGVSFAAIHTTTMTTTNAIYTLAAMPELTPMLREDVQQALSASGGQFTSLAMQKMRKLDSFLREILRYYPIAATSFNRKVLKPFTLSNGQVIPAGVVIELPAGDVAFDEDLFPAPHVFDALRFYKMRQAKDQAGSGVKAAEAVANAQFVSVGASSLTFGYGRHACPGRFFAANEIKMIMATFLLDYEVRLPEGVTERYKNLEFSGQSVPDPTKTILIRKL</sequence>
<dbReference type="EMBL" id="ML119051">
    <property type="protein sequence ID" value="ROT43005.1"/>
    <property type="molecule type" value="Genomic_DNA"/>
</dbReference>
<dbReference type="SUPFAM" id="SSF48264">
    <property type="entry name" value="Cytochrome P450"/>
    <property type="match status" value="1"/>
</dbReference>
<dbReference type="InterPro" id="IPR002403">
    <property type="entry name" value="Cyt_P450_E_grp-IV"/>
</dbReference>
<keyword evidence="3 7" id="KW-0479">Metal-binding</keyword>
<dbReference type="CDD" id="cd11041">
    <property type="entry name" value="CYP503A1-like"/>
    <property type="match status" value="1"/>
</dbReference>
<dbReference type="GO" id="GO:0004497">
    <property type="term" value="F:monooxygenase activity"/>
    <property type="evidence" value="ECO:0007669"/>
    <property type="project" value="UniProtKB-KW"/>
</dbReference>
<dbReference type="AlphaFoldDB" id="A0A3N2Q8Q4"/>
<keyword evidence="5 7" id="KW-0408">Iron</keyword>
<evidence type="ECO:0000256" key="4">
    <source>
        <dbReference type="ARBA" id="ARBA00023002"/>
    </source>
</evidence>
<dbReference type="InterPro" id="IPR017972">
    <property type="entry name" value="Cyt_P450_CS"/>
</dbReference>
<keyword evidence="9" id="KW-0732">Signal</keyword>
<accession>A0A3N2Q8Q4</accession>
<keyword evidence="11" id="KW-1185">Reference proteome</keyword>
<comment type="cofactor">
    <cofactor evidence="1 7">
        <name>heme</name>
        <dbReference type="ChEBI" id="CHEBI:30413"/>
    </cofactor>
</comment>
<dbReference type="PRINTS" id="PR00385">
    <property type="entry name" value="P450"/>
</dbReference>
<keyword evidence="4 8" id="KW-0560">Oxidoreductase</keyword>
<keyword evidence="7 8" id="KW-0349">Heme</keyword>
<evidence type="ECO:0000313" key="11">
    <source>
        <dbReference type="Proteomes" id="UP000272025"/>
    </source>
</evidence>
<evidence type="ECO:0000313" key="10">
    <source>
        <dbReference type="EMBL" id="ROT43005.1"/>
    </source>
</evidence>
<evidence type="ECO:0000256" key="2">
    <source>
        <dbReference type="ARBA" id="ARBA00010617"/>
    </source>
</evidence>
<dbReference type="Gene3D" id="1.10.630.10">
    <property type="entry name" value="Cytochrome P450"/>
    <property type="match status" value="1"/>
</dbReference>
<dbReference type="InterPro" id="IPR001128">
    <property type="entry name" value="Cyt_P450"/>
</dbReference>
<evidence type="ECO:0000256" key="5">
    <source>
        <dbReference type="ARBA" id="ARBA00023004"/>
    </source>
</evidence>
<dbReference type="GO" id="GO:0005506">
    <property type="term" value="F:iron ion binding"/>
    <property type="evidence" value="ECO:0007669"/>
    <property type="project" value="InterPro"/>
</dbReference>
<dbReference type="PRINTS" id="PR00465">
    <property type="entry name" value="EP450IV"/>
</dbReference>
<reference evidence="10 11" key="1">
    <citation type="journal article" date="2018" name="Mol. Ecol.">
        <title>The obligate alkalophilic soda-lake fungus Sodiomyces alkalinus has shifted to a protein diet.</title>
        <authorList>
            <person name="Grum-Grzhimaylo A.A."/>
            <person name="Falkoski D.L."/>
            <person name="van den Heuvel J."/>
            <person name="Valero-Jimenez C.A."/>
            <person name="Min B."/>
            <person name="Choi I.G."/>
            <person name="Lipzen A."/>
            <person name="Daum C.G."/>
            <person name="Aanen D.K."/>
            <person name="Tsang A."/>
            <person name="Henrissat B."/>
            <person name="Bilanenko E.N."/>
            <person name="de Vries R.P."/>
            <person name="van Kan J.A.L."/>
            <person name="Grigoriev I.V."/>
            <person name="Debets A.J.M."/>
        </authorList>
    </citation>
    <scope>NUCLEOTIDE SEQUENCE [LARGE SCALE GENOMIC DNA]</scope>
    <source>
        <strain evidence="10 11">F11</strain>
    </source>
</reference>
<evidence type="ECO:0000256" key="6">
    <source>
        <dbReference type="ARBA" id="ARBA00023033"/>
    </source>
</evidence>
<dbReference type="Proteomes" id="UP000272025">
    <property type="component" value="Unassembled WGS sequence"/>
</dbReference>
<evidence type="ECO:0000256" key="3">
    <source>
        <dbReference type="ARBA" id="ARBA00022723"/>
    </source>
</evidence>
<dbReference type="PANTHER" id="PTHR46206">
    <property type="entry name" value="CYTOCHROME P450"/>
    <property type="match status" value="1"/>
</dbReference>
<proteinExistence type="inferred from homology"/>
<dbReference type="GO" id="GO:0020037">
    <property type="term" value="F:heme binding"/>
    <property type="evidence" value="ECO:0007669"/>
    <property type="project" value="InterPro"/>
</dbReference>
<organism evidence="10 11">
    <name type="scientific">Sodiomyces alkalinus (strain CBS 110278 / VKM F-3762 / F11)</name>
    <name type="common">Alkaliphilic filamentous fungus</name>
    <dbReference type="NCBI Taxonomy" id="1314773"/>
    <lineage>
        <taxon>Eukaryota</taxon>
        <taxon>Fungi</taxon>
        <taxon>Dikarya</taxon>
        <taxon>Ascomycota</taxon>
        <taxon>Pezizomycotina</taxon>
        <taxon>Sordariomycetes</taxon>
        <taxon>Hypocreomycetidae</taxon>
        <taxon>Glomerellales</taxon>
        <taxon>Plectosphaerellaceae</taxon>
        <taxon>Sodiomyces</taxon>
    </lineage>
</organism>
<protein>
    <submittedName>
        <fullName evidence="10">Cytochrome P450</fullName>
    </submittedName>
</protein>
<dbReference type="InterPro" id="IPR036396">
    <property type="entry name" value="Cyt_P450_sf"/>
</dbReference>
<dbReference type="PANTHER" id="PTHR46206:SF7">
    <property type="entry name" value="P450, PUTATIVE (EUROFUNG)-RELATED"/>
    <property type="match status" value="1"/>
</dbReference>
<dbReference type="OrthoDB" id="1844152at2759"/>
<dbReference type="GO" id="GO:0016705">
    <property type="term" value="F:oxidoreductase activity, acting on paired donors, with incorporation or reduction of molecular oxygen"/>
    <property type="evidence" value="ECO:0007669"/>
    <property type="project" value="InterPro"/>
</dbReference>
<feature type="chain" id="PRO_5017944489" evidence="9">
    <location>
        <begin position="18"/>
        <end position="507"/>
    </location>
</feature>
<evidence type="ECO:0000256" key="7">
    <source>
        <dbReference type="PIRSR" id="PIRSR602403-1"/>
    </source>
</evidence>
<dbReference type="PROSITE" id="PS00086">
    <property type="entry name" value="CYTOCHROME_P450"/>
    <property type="match status" value="1"/>
</dbReference>
<dbReference type="STRING" id="1314773.A0A3N2Q8Q4"/>
<feature type="signal peptide" evidence="9">
    <location>
        <begin position="1"/>
        <end position="17"/>
    </location>
</feature>
<evidence type="ECO:0000256" key="8">
    <source>
        <dbReference type="RuleBase" id="RU000461"/>
    </source>
</evidence>
<dbReference type="RefSeq" id="XP_028470811.1">
    <property type="nucleotide sequence ID" value="XM_028610357.1"/>
</dbReference>
<evidence type="ECO:0000256" key="9">
    <source>
        <dbReference type="SAM" id="SignalP"/>
    </source>
</evidence>
<name>A0A3N2Q8Q4_SODAK</name>
<dbReference type="GeneID" id="39578835"/>
<feature type="binding site" description="axial binding residue" evidence="7">
    <location>
        <position position="452"/>
    </location>
    <ligand>
        <name>heme</name>
        <dbReference type="ChEBI" id="CHEBI:30413"/>
    </ligand>
    <ligandPart>
        <name>Fe</name>
        <dbReference type="ChEBI" id="CHEBI:18248"/>
    </ligandPart>
</feature>
<evidence type="ECO:0000256" key="1">
    <source>
        <dbReference type="ARBA" id="ARBA00001971"/>
    </source>
</evidence>
<comment type="similarity">
    <text evidence="2 8">Belongs to the cytochrome P450 family.</text>
</comment>